<dbReference type="AlphaFoldDB" id="L9XFZ8"/>
<dbReference type="Gene3D" id="1.10.287.110">
    <property type="entry name" value="DnaJ domain"/>
    <property type="match status" value="1"/>
</dbReference>
<feature type="region of interest" description="Disordered" evidence="1">
    <location>
        <begin position="77"/>
        <end position="100"/>
    </location>
</feature>
<evidence type="ECO:0000259" key="2">
    <source>
        <dbReference type="PROSITE" id="PS50076"/>
    </source>
</evidence>
<feature type="domain" description="J" evidence="2">
    <location>
        <begin position="22"/>
        <end position="75"/>
    </location>
</feature>
<dbReference type="Pfam" id="PF00226">
    <property type="entry name" value="DnaJ"/>
    <property type="match status" value="1"/>
</dbReference>
<gene>
    <name evidence="3" type="ORF">C493_04166</name>
</gene>
<accession>L9XFZ8</accession>
<name>L9XFZ8_9EURY</name>
<dbReference type="InterPro" id="IPR001623">
    <property type="entry name" value="DnaJ_domain"/>
</dbReference>
<dbReference type="InterPro" id="IPR036869">
    <property type="entry name" value="J_dom_sf"/>
</dbReference>
<evidence type="ECO:0000313" key="4">
    <source>
        <dbReference type="Proteomes" id="UP000011602"/>
    </source>
</evidence>
<dbReference type="SMART" id="SM00271">
    <property type="entry name" value="DnaJ"/>
    <property type="match status" value="1"/>
</dbReference>
<evidence type="ECO:0000256" key="1">
    <source>
        <dbReference type="SAM" id="MobiDB-lite"/>
    </source>
</evidence>
<dbReference type="Proteomes" id="UP000011602">
    <property type="component" value="Unassembled WGS sequence"/>
</dbReference>
<dbReference type="PRINTS" id="PR00625">
    <property type="entry name" value="JDOMAIN"/>
</dbReference>
<keyword evidence="4" id="KW-1185">Reference proteome</keyword>
<comment type="caution">
    <text evidence="3">The sequence shown here is derived from an EMBL/GenBank/DDBJ whole genome shotgun (WGS) entry which is preliminary data.</text>
</comment>
<sequence length="259" mass="29215">MNEGAYGKTLFVEGRYFESMEGHYETLGLSPTADDRTVRRTYRRLSKEHHPDQGGSRAEFLRIQDAYEAIVGEQAPDVTDPARRTPTYAPDDEEFEPGHESLTVDGDDLRLTLSGLVQHVSLERLVEDEIIASTDRTIAFFRVQNTGDRPLSWEGTAKTSFIGDDGFLYQGSNIVTPHADRLPERWCGTDVAIEPGLALDAVVIAEEIPDDVTVEKVMYTHRTVDETGDGAHSGGETERYLFELRPLVRERLDRLPYRR</sequence>
<dbReference type="EMBL" id="AOHZ01000018">
    <property type="protein sequence ID" value="ELY60640.1"/>
    <property type="molecule type" value="Genomic_DNA"/>
</dbReference>
<dbReference type="InterPro" id="IPR050817">
    <property type="entry name" value="DjlA_DnaK_co-chaperone"/>
</dbReference>
<dbReference type="STRING" id="1227499.C493_04166"/>
<evidence type="ECO:0000313" key="3">
    <source>
        <dbReference type="EMBL" id="ELY60640.1"/>
    </source>
</evidence>
<dbReference type="CDD" id="cd06257">
    <property type="entry name" value="DnaJ"/>
    <property type="match status" value="1"/>
</dbReference>
<dbReference type="PATRIC" id="fig|1227499.3.peg.854"/>
<dbReference type="eggNOG" id="arCOG02846">
    <property type="taxonomic scope" value="Archaea"/>
</dbReference>
<organism evidence="3 4">
    <name type="scientific">Natronolimnohabitans innermongolicus JCM 12255</name>
    <dbReference type="NCBI Taxonomy" id="1227499"/>
    <lineage>
        <taxon>Archaea</taxon>
        <taxon>Methanobacteriati</taxon>
        <taxon>Methanobacteriota</taxon>
        <taxon>Stenosarchaea group</taxon>
        <taxon>Halobacteria</taxon>
        <taxon>Halobacteriales</taxon>
        <taxon>Natrialbaceae</taxon>
        <taxon>Natronolimnohabitans</taxon>
    </lineage>
</organism>
<reference evidence="3 4" key="1">
    <citation type="journal article" date="2014" name="PLoS Genet.">
        <title>Phylogenetically driven sequencing of extremely halophilic archaea reveals strategies for static and dynamic osmo-response.</title>
        <authorList>
            <person name="Becker E.A."/>
            <person name="Seitzer P.M."/>
            <person name="Tritt A."/>
            <person name="Larsen D."/>
            <person name="Krusor M."/>
            <person name="Yao A.I."/>
            <person name="Wu D."/>
            <person name="Madern D."/>
            <person name="Eisen J.A."/>
            <person name="Darling A.E."/>
            <person name="Facciotti M.T."/>
        </authorList>
    </citation>
    <scope>NUCLEOTIDE SEQUENCE [LARGE SCALE GENOMIC DNA]</scope>
    <source>
        <strain evidence="3 4">JCM 12255</strain>
    </source>
</reference>
<dbReference type="SUPFAM" id="SSF46565">
    <property type="entry name" value="Chaperone J-domain"/>
    <property type="match status" value="1"/>
</dbReference>
<dbReference type="PROSITE" id="PS50076">
    <property type="entry name" value="DNAJ_2"/>
    <property type="match status" value="1"/>
</dbReference>
<proteinExistence type="predicted"/>
<protein>
    <submittedName>
        <fullName evidence="3">Heat shock protein DnaJ domain-containing protein</fullName>
    </submittedName>
</protein>
<keyword evidence="3" id="KW-0346">Stress response</keyword>
<dbReference type="PANTHER" id="PTHR24074">
    <property type="entry name" value="CO-CHAPERONE PROTEIN DJLA"/>
    <property type="match status" value="1"/>
</dbReference>